<dbReference type="Gene3D" id="3.20.20.70">
    <property type="entry name" value="Aldolase class I"/>
    <property type="match status" value="1"/>
</dbReference>
<dbReference type="PANTHER" id="PTHR12128">
    <property type="entry name" value="DIHYDRODIPICOLINATE SYNTHASE"/>
    <property type="match status" value="1"/>
</dbReference>
<dbReference type="PRINTS" id="PR00146">
    <property type="entry name" value="DHPICSNTHASE"/>
</dbReference>
<protein>
    <submittedName>
        <fullName evidence="4">Dihydrodipicolinate synthase family protein</fullName>
    </submittedName>
</protein>
<dbReference type="RefSeq" id="WP_191307115.1">
    <property type="nucleotide sequence ID" value="NZ_BNCL01000001.1"/>
</dbReference>
<comment type="similarity">
    <text evidence="1 3">Belongs to the DapA family.</text>
</comment>
<proteinExistence type="inferred from homology"/>
<keyword evidence="5" id="KW-1185">Reference proteome</keyword>
<keyword evidence="2 3" id="KW-0456">Lyase</keyword>
<dbReference type="PANTHER" id="PTHR12128:SF66">
    <property type="entry name" value="4-HYDROXY-2-OXOGLUTARATE ALDOLASE, MITOCHONDRIAL"/>
    <property type="match status" value="1"/>
</dbReference>
<reference evidence="4 5" key="1">
    <citation type="submission" date="2021-01" db="EMBL/GenBank/DDBJ databases">
        <title>011410 draft genome.</title>
        <authorList>
            <person name="Lang L."/>
        </authorList>
    </citation>
    <scope>NUCLEOTIDE SEQUENCE [LARGE SCALE GENOMIC DNA]</scope>
    <source>
        <strain evidence="4 5">KCTC 42845</strain>
    </source>
</reference>
<accession>A0ABS1S342</accession>
<dbReference type="SUPFAM" id="SSF51569">
    <property type="entry name" value="Aldolase"/>
    <property type="match status" value="1"/>
</dbReference>
<comment type="caution">
    <text evidence="4">The sequence shown here is derived from an EMBL/GenBank/DDBJ whole genome shotgun (WGS) entry which is preliminary data.</text>
</comment>
<name>A0ABS1S342_9RHOB</name>
<dbReference type="InterPro" id="IPR002220">
    <property type="entry name" value="DapA-like"/>
</dbReference>
<dbReference type="Proteomes" id="UP000644749">
    <property type="component" value="Unassembled WGS sequence"/>
</dbReference>
<dbReference type="EMBL" id="JAESHT010000002">
    <property type="protein sequence ID" value="MBL3672534.1"/>
    <property type="molecule type" value="Genomic_DNA"/>
</dbReference>
<evidence type="ECO:0000256" key="2">
    <source>
        <dbReference type="ARBA" id="ARBA00023239"/>
    </source>
</evidence>
<gene>
    <name evidence="4" type="ORF">JL111_03460</name>
</gene>
<sequence length="299" mass="31567">MTVFKGLSAFPITPADAEGRVILPDLWRILQRVADGQPDSICVLGSTGAYAYLDPDQRRAVAEAAMDQVGSRVPVIVGVGALRTDTAVDLARHAARIGAAGLLVAPMSYTPLTEDEVFHHFAAIAAASDLPICIYNNPGTTHFTFSTALLARLATLPTVRAVKMPLVASGDFAGQIAELRAALPDGFSIGYSADWGCAPAMLAGADAFYSVAAGLWPHPMLRMVSAAQRGDAAEVGRIDAALAPLWALFKTRSSFRTVHRAANLLELTTAQPPRPVLPLPEAEDDALRAAIATLDAHQH</sequence>
<dbReference type="InterPro" id="IPR013785">
    <property type="entry name" value="Aldolase_TIM"/>
</dbReference>
<dbReference type="PIRSF" id="PIRSF001365">
    <property type="entry name" value="DHDPS"/>
    <property type="match status" value="1"/>
</dbReference>
<dbReference type="CDD" id="cd00408">
    <property type="entry name" value="DHDPS-like"/>
    <property type="match status" value="1"/>
</dbReference>
<dbReference type="SMART" id="SM01130">
    <property type="entry name" value="DHDPS"/>
    <property type="match status" value="1"/>
</dbReference>
<evidence type="ECO:0000256" key="3">
    <source>
        <dbReference type="PIRNR" id="PIRNR001365"/>
    </source>
</evidence>
<evidence type="ECO:0000313" key="5">
    <source>
        <dbReference type="Proteomes" id="UP000644749"/>
    </source>
</evidence>
<dbReference type="Pfam" id="PF00701">
    <property type="entry name" value="DHDPS"/>
    <property type="match status" value="1"/>
</dbReference>
<organism evidence="4 5">
    <name type="scientific">Paracoccus aerius</name>
    <dbReference type="NCBI Taxonomy" id="1915382"/>
    <lineage>
        <taxon>Bacteria</taxon>
        <taxon>Pseudomonadati</taxon>
        <taxon>Pseudomonadota</taxon>
        <taxon>Alphaproteobacteria</taxon>
        <taxon>Rhodobacterales</taxon>
        <taxon>Paracoccaceae</taxon>
        <taxon>Paracoccus</taxon>
    </lineage>
</organism>
<evidence type="ECO:0000313" key="4">
    <source>
        <dbReference type="EMBL" id="MBL3672534.1"/>
    </source>
</evidence>
<evidence type="ECO:0000256" key="1">
    <source>
        <dbReference type="ARBA" id="ARBA00007592"/>
    </source>
</evidence>